<keyword evidence="1" id="KW-0489">Methyltransferase</keyword>
<dbReference type="SUPFAM" id="SSF53335">
    <property type="entry name" value="S-adenosyl-L-methionine-dependent methyltransferases"/>
    <property type="match status" value="1"/>
</dbReference>
<dbReference type="AlphaFoldDB" id="A0A517N489"/>
<sequence>MKTIDLETQHHDMVQHPLHALGVHDRRIPDAMLRVPRERFLPEDMQEFVYGDSPLPIAVGQTVS</sequence>
<name>A0A517N489_9BACT</name>
<dbReference type="KEGG" id="rlc:K227x_03170"/>
<dbReference type="GO" id="GO:0008168">
    <property type="term" value="F:methyltransferase activity"/>
    <property type="evidence" value="ECO:0007669"/>
    <property type="project" value="UniProtKB-KW"/>
</dbReference>
<dbReference type="Proteomes" id="UP000318538">
    <property type="component" value="Chromosome"/>
</dbReference>
<keyword evidence="2" id="KW-1185">Reference proteome</keyword>
<dbReference type="RefSeq" id="WP_218933683.1">
    <property type="nucleotide sequence ID" value="NZ_CP036525.1"/>
</dbReference>
<gene>
    <name evidence="1" type="ORF">K227x_03170</name>
</gene>
<dbReference type="Pfam" id="PF01135">
    <property type="entry name" value="PCMT"/>
    <property type="match status" value="1"/>
</dbReference>
<dbReference type="GO" id="GO:0032259">
    <property type="term" value="P:methylation"/>
    <property type="evidence" value="ECO:0007669"/>
    <property type="project" value="UniProtKB-KW"/>
</dbReference>
<proteinExistence type="predicted"/>
<dbReference type="EMBL" id="CP036525">
    <property type="protein sequence ID" value="QDT01947.1"/>
    <property type="molecule type" value="Genomic_DNA"/>
</dbReference>
<organism evidence="1 2">
    <name type="scientific">Rubripirellula lacrimiformis</name>
    <dbReference type="NCBI Taxonomy" id="1930273"/>
    <lineage>
        <taxon>Bacteria</taxon>
        <taxon>Pseudomonadati</taxon>
        <taxon>Planctomycetota</taxon>
        <taxon>Planctomycetia</taxon>
        <taxon>Pirellulales</taxon>
        <taxon>Pirellulaceae</taxon>
        <taxon>Rubripirellula</taxon>
    </lineage>
</organism>
<keyword evidence="1" id="KW-0808">Transferase</keyword>
<evidence type="ECO:0000313" key="1">
    <source>
        <dbReference type="EMBL" id="QDT01947.1"/>
    </source>
</evidence>
<evidence type="ECO:0000313" key="2">
    <source>
        <dbReference type="Proteomes" id="UP000318538"/>
    </source>
</evidence>
<accession>A0A517N489</accession>
<dbReference type="Gene3D" id="3.40.50.150">
    <property type="entry name" value="Vaccinia Virus protein VP39"/>
    <property type="match status" value="1"/>
</dbReference>
<dbReference type="InterPro" id="IPR029063">
    <property type="entry name" value="SAM-dependent_MTases_sf"/>
</dbReference>
<protein>
    <submittedName>
        <fullName evidence="1">Protein-L-isoaspartate O-methyltransferase</fullName>
    </submittedName>
</protein>
<reference evidence="1 2" key="1">
    <citation type="submission" date="2019-02" db="EMBL/GenBank/DDBJ databases">
        <title>Deep-cultivation of Planctomycetes and their phenomic and genomic characterization uncovers novel biology.</title>
        <authorList>
            <person name="Wiegand S."/>
            <person name="Jogler M."/>
            <person name="Boedeker C."/>
            <person name="Pinto D."/>
            <person name="Vollmers J."/>
            <person name="Rivas-Marin E."/>
            <person name="Kohn T."/>
            <person name="Peeters S.H."/>
            <person name="Heuer A."/>
            <person name="Rast P."/>
            <person name="Oberbeckmann S."/>
            <person name="Bunk B."/>
            <person name="Jeske O."/>
            <person name="Meyerdierks A."/>
            <person name="Storesund J.E."/>
            <person name="Kallscheuer N."/>
            <person name="Luecker S."/>
            <person name="Lage O.M."/>
            <person name="Pohl T."/>
            <person name="Merkel B.J."/>
            <person name="Hornburger P."/>
            <person name="Mueller R.-W."/>
            <person name="Bruemmer F."/>
            <person name="Labrenz M."/>
            <person name="Spormann A.M."/>
            <person name="Op den Camp H."/>
            <person name="Overmann J."/>
            <person name="Amann R."/>
            <person name="Jetten M.S.M."/>
            <person name="Mascher T."/>
            <person name="Medema M.H."/>
            <person name="Devos D.P."/>
            <person name="Kaster A.-K."/>
            <person name="Ovreas L."/>
            <person name="Rohde M."/>
            <person name="Galperin M.Y."/>
            <person name="Jogler C."/>
        </authorList>
    </citation>
    <scope>NUCLEOTIDE SEQUENCE [LARGE SCALE GENOMIC DNA]</scope>
    <source>
        <strain evidence="1 2">K22_7</strain>
    </source>
</reference>